<dbReference type="InterPro" id="IPR014755">
    <property type="entry name" value="Cu-Rt/internalin_Ig-like"/>
</dbReference>
<evidence type="ECO:0008006" key="5">
    <source>
        <dbReference type="Google" id="ProtNLM"/>
    </source>
</evidence>
<keyword evidence="4" id="KW-1185">Reference proteome</keyword>
<accession>A0AA48M5D0</accession>
<feature type="signal peptide" evidence="2">
    <location>
        <begin position="1"/>
        <end position="24"/>
    </location>
</feature>
<feature type="chain" id="PRO_5041385632" description="SbsA Ig-like domain-containing protein" evidence="2">
    <location>
        <begin position="25"/>
        <end position="825"/>
    </location>
</feature>
<reference evidence="3" key="1">
    <citation type="submission" date="2023-07" db="EMBL/GenBank/DDBJ databases">
        <authorList>
            <person name="Ivanov I."/>
            <person name="Teneva D."/>
            <person name="Stoikov I."/>
        </authorList>
    </citation>
    <scope>NUCLEOTIDE SEQUENCE</scope>
    <source>
        <strain evidence="3">4475</strain>
    </source>
</reference>
<keyword evidence="1 2" id="KW-0732">Signal</keyword>
<sequence>MNKKLVLSVLSTAVVASMAASAMAKPDAGFYVGGQVDKYYNIDAFFNHFDEALDEIVDNLDSTTYVDADGNAASFQDILTANGDLSKVMKPASLDHFEKNPYAIVDGEGTWNPENDPDLLPVDSGELKVESVSAINSTQLQVKFTKAVDEDTVITSGNLNTTNIEIAALAGAQSVTDDNATAELVDGKTLIITTAQNDFFKGSYTITVKAGVKDADGNAIEPFSKAFTVNEEVKPTIASAVAKTAGSEAGSVDIIFSEPVQAGSVIKIDGVQEGVTSYGLKTTVTPSTPLDASKSHTIEVVNLKDGAGNTTAIATKTFTIEVDANAPQVASVEAKGDKAILVKFNKKVKVASLSGLVNAIDANSFAAISLGAAVAATPGATTVDDQVIIPVTQTLYSSATTRTLNVMFSAGIEDELGNKSPAVSKTVTLSKDTVAPAITGLTFTKNSAGDVTSVTVNFSEGLAAMTANDVATAAGKVRVIAPDGTDVTSSFIDATVANQTAVADYATSVKLAVGTGAQNANLQPGAYTFIIQSGFAKDKSETGNVSGAFTTTLDFGKTAPGGSFTIDPATAISSSNDNTNTITINFGQAVKGGTGAASATNPANYSINGKALPDGTVITLDSNKEIATIEIPKETYATTDTAAIFTIANVQNAAGVTITPVTHTLQITDNKEPVLDSAVLNNDGTITIGFSEELSVDVDPADLVVKVNDQVVVDTETTVTKGVGSDAGKYVVTVKQQFDDLGDTDDTNDVLFIDLNGNGSYDSGEIVLKTGAANGAVSTADDTAVNLKTLTAITKVVVGTIASGTPTGADAAGNTLKLDVVKTVK</sequence>
<organism evidence="3 4">
    <name type="scientific">Brevibacillus aydinogluensis</name>
    <dbReference type="NCBI Taxonomy" id="927786"/>
    <lineage>
        <taxon>Bacteria</taxon>
        <taxon>Bacillati</taxon>
        <taxon>Bacillota</taxon>
        <taxon>Bacilli</taxon>
        <taxon>Bacillales</taxon>
        <taxon>Paenibacillaceae</taxon>
        <taxon>Brevibacillus</taxon>
    </lineage>
</organism>
<dbReference type="Gene3D" id="2.60.40.1220">
    <property type="match status" value="3"/>
</dbReference>
<name>A0AA48M5D0_9BACL</name>
<evidence type="ECO:0000313" key="4">
    <source>
        <dbReference type="Proteomes" id="UP001189619"/>
    </source>
</evidence>
<dbReference type="KEGG" id="bayd:BSPP4475_01335"/>
<protein>
    <recommendedName>
        <fullName evidence="5">SbsA Ig-like domain-containing protein</fullName>
    </recommendedName>
</protein>
<evidence type="ECO:0000313" key="3">
    <source>
        <dbReference type="EMBL" id="CAJ1000968.1"/>
    </source>
</evidence>
<proteinExistence type="predicted"/>
<gene>
    <name evidence="3" type="ORF">BSPP4475_01335</name>
</gene>
<dbReference type="AlphaFoldDB" id="A0AA48M5D0"/>
<evidence type="ECO:0000256" key="2">
    <source>
        <dbReference type="SAM" id="SignalP"/>
    </source>
</evidence>
<dbReference type="Proteomes" id="UP001189619">
    <property type="component" value="Chromosome"/>
</dbReference>
<dbReference type="RefSeq" id="WP_304414925.1">
    <property type="nucleotide sequence ID" value="NZ_OY569118.1"/>
</dbReference>
<evidence type="ECO:0000256" key="1">
    <source>
        <dbReference type="ARBA" id="ARBA00022729"/>
    </source>
</evidence>
<dbReference type="EMBL" id="OY569118">
    <property type="protein sequence ID" value="CAJ1000968.1"/>
    <property type="molecule type" value="Genomic_DNA"/>
</dbReference>